<dbReference type="AlphaFoldDB" id="T1HVI1"/>
<keyword evidence="2" id="KW-1185">Reference proteome</keyword>
<dbReference type="VEuPathDB" id="VectorBase:RPRC008051"/>
<sequence>MKWAQILLVTVALGCCRADTVVLNQLMDQVLDSVRLVITQGGMDHLKIPDMNNSWKYKKFHIKLSGKASCQDGEVGSLASIRRTGDTTLQTVGNKAILNVKLGLGELNFHFGRCRFKAKRLFSVSSKMNAKVRSNSIDLQVSLTGQESVQLVHHSERCDWSPRSSSSCGSNGVLGIPGIFGTIRRALAYFSRARLAGSKVIKSHEAH</sequence>
<protein>
    <submittedName>
        <fullName evidence="1">Secreted protein</fullName>
    </submittedName>
</protein>
<reference evidence="1" key="1">
    <citation type="submission" date="2015-05" db="UniProtKB">
        <authorList>
            <consortium name="EnsemblMetazoa"/>
        </authorList>
    </citation>
    <scope>IDENTIFICATION</scope>
</reference>
<dbReference type="EMBL" id="ACPB03010107">
    <property type="status" value="NOT_ANNOTATED_CDS"/>
    <property type="molecule type" value="Genomic_DNA"/>
</dbReference>
<dbReference type="OMA" id="HHSERCD"/>
<dbReference type="Proteomes" id="UP000015103">
    <property type="component" value="Unassembled WGS sequence"/>
</dbReference>
<dbReference type="Pfam" id="PF16984">
    <property type="entry name" value="Grp7_allergen"/>
    <property type="match status" value="1"/>
</dbReference>
<name>T1HVI1_RHOPR</name>
<dbReference type="Gene3D" id="3.15.10.50">
    <property type="match status" value="1"/>
</dbReference>
<dbReference type="PROSITE" id="PS51257">
    <property type="entry name" value="PROKAR_LIPOPROTEIN"/>
    <property type="match status" value="1"/>
</dbReference>
<dbReference type="InterPro" id="IPR038602">
    <property type="entry name" value="Mite_allergen_7_sf"/>
</dbReference>
<evidence type="ECO:0000313" key="2">
    <source>
        <dbReference type="Proteomes" id="UP000015103"/>
    </source>
</evidence>
<evidence type="ECO:0000313" key="1">
    <source>
        <dbReference type="EnsemblMetazoa" id="RPRC008051-PA"/>
    </source>
</evidence>
<dbReference type="EnsemblMetazoa" id="RPRC008051-RA">
    <property type="protein sequence ID" value="RPRC008051-PA"/>
    <property type="gene ID" value="RPRC008051"/>
</dbReference>
<accession>T1HVI1</accession>
<organism evidence="1 2">
    <name type="scientific">Rhodnius prolixus</name>
    <name type="common">Triatomid bug</name>
    <dbReference type="NCBI Taxonomy" id="13249"/>
    <lineage>
        <taxon>Eukaryota</taxon>
        <taxon>Metazoa</taxon>
        <taxon>Ecdysozoa</taxon>
        <taxon>Arthropoda</taxon>
        <taxon>Hexapoda</taxon>
        <taxon>Insecta</taxon>
        <taxon>Pterygota</taxon>
        <taxon>Neoptera</taxon>
        <taxon>Paraneoptera</taxon>
        <taxon>Hemiptera</taxon>
        <taxon>Heteroptera</taxon>
        <taxon>Panheteroptera</taxon>
        <taxon>Cimicomorpha</taxon>
        <taxon>Reduviidae</taxon>
        <taxon>Triatominae</taxon>
        <taxon>Rhodnius</taxon>
    </lineage>
</organism>
<dbReference type="InterPro" id="IPR020234">
    <property type="entry name" value="Mite_allergen_group-7"/>
</dbReference>
<proteinExistence type="predicted"/>
<dbReference type="HOGENOM" id="CLU_1327830_0_0_1"/>
<dbReference type="InParanoid" id="T1HVI1"/>